<protein>
    <submittedName>
        <fullName evidence="2">Uncharacterized protein</fullName>
    </submittedName>
</protein>
<evidence type="ECO:0000313" key="2">
    <source>
        <dbReference type="EMBL" id="SPD28370.1"/>
    </source>
</evidence>
<accession>A0A2N9IVW6</accession>
<dbReference type="EMBL" id="OIVN01006228">
    <property type="protein sequence ID" value="SPD28370.1"/>
    <property type="molecule type" value="Genomic_DNA"/>
</dbReference>
<proteinExistence type="predicted"/>
<keyword evidence="1" id="KW-0812">Transmembrane</keyword>
<keyword evidence="1" id="KW-0472">Membrane</keyword>
<keyword evidence="1" id="KW-1133">Transmembrane helix</keyword>
<gene>
    <name evidence="2" type="ORF">FSB_LOCUS56252</name>
</gene>
<dbReference type="AlphaFoldDB" id="A0A2N9IVW6"/>
<feature type="transmembrane region" description="Helical" evidence="1">
    <location>
        <begin position="6"/>
        <end position="26"/>
    </location>
</feature>
<reference evidence="2" key="1">
    <citation type="submission" date="2018-02" db="EMBL/GenBank/DDBJ databases">
        <authorList>
            <person name="Cohen D.B."/>
            <person name="Kent A.D."/>
        </authorList>
    </citation>
    <scope>NUCLEOTIDE SEQUENCE</scope>
</reference>
<evidence type="ECO:0000256" key="1">
    <source>
        <dbReference type="SAM" id="Phobius"/>
    </source>
</evidence>
<sequence>MVSLTWTSIVVASLAWGGAMVVDWALRSHGSLGFGWLRLWALGPRSLQGIGHHGSLRWALESLGGHGLLGVADVGSNWVKALREYYRVIDRAAQLKGPLRSLPKE</sequence>
<organism evidence="2">
    <name type="scientific">Fagus sylvatica</name>
    <name type="common">Beechnut</name>
    <dbReference type="NCBI Taxonomy" id="28930"/>
    <lineage>
        <taxon>Eukaryota</taxon>
        <taxon>Viridiplantae</taxon>
        <taxon>Streptophyta</taxon>
        <taxon>Embryophyta</taxon>
        <taxon>Tracheophyta</taxon>
        <taxon>Spermatophyta</taxon>
        <taxon>Magnoliopsida</taxon>
        <taxon>eudicotyledons</taxon>
        <taxon>Gunneridae</taxon>
        <taxon>Pentapetalae</taxon>
        <taxon>rosids</taxon>
        <taxon>fabids</taxon>
        <taxon>Fagales</taxon>
        <taxon>Fagaceae</taxon>
        <taxon>Fagus</taxon>
    </lineage>
</organism>
<name>A0A2N9IVW6_FAGSY</name>